<dbReference type="GO" id="GO:0051082">
    <property type="term" value="F:unfolded protein binding"/>
    <property type="evidence" value="ECO:0007669"/>
    <property type="project" value="InterPro"/>
</dbReference>
<dbReference type="SUPFAM" id="SSF46579">
    <property type="entry name" value="Prefoldin"/>
    <property type="match status" value="1"/>
</dbReference>
<dbReference type="InterPro" id="IPR002777">
    <property type="entry name" value="PFD_beta-like"/>
</dbReference>
<comment type="caution">
    <text evidence="7">The sequence shown here is derived from an EMBL/GenBank/DDBJ whole genome shotgun (WGS) entry which is preliminary data.</text>
</comment>
<evidence type="ECO:0000313" key="7">
    <source>
        <dbReference type="EMBL" id="TRY67540.1"/>
    </source>
</evidence>
<dbReference type="InterPro" id="IPR009053">
    <property type="entry name" value="Prefoldin"/>
</dbReference>
<proteinExistence type="inferred from homology"/>
<dbReference type="PIRSF" id="PIRSF016477">
    <property type="entry name" value="Prefoldin_subunit_4"/>
    <property type="match status" value="1"/>
</dbReference>
<dbReference type="Gene3D" id="1.10.287.370">
    <property type="match status" value="1"/>
</dbReference>
<evidence type="ECO:0000256" key="5">
    <source>
        <dbReference type="PIRNR" id="PIRNR016477"/>
    </source>
</evidence>
<dbReference type="GO" id="GO:0016272">
    <property type="term" value="C:prefoldin complex"/>
    <property type="evidence" value="ECO:0007669"/>
    <property type="project" value="UniProtKB-UniRule"/>
</dbReference>
<comment type="similarity">
    <text evidence="1 5">Belongs to the prefoldin subunit beta family.</text>
</comment>
<keyword evidence="3 5" id="KW-0143">Chaperone</keyword>
<evidence type="ECO:0000256" key="6">
    <source>
        <dbReference type="SAM" id="Coils"/>
    </source>
</evidence>
<evidence type="ECO:0000256" key="4">
    <source>
        <dbReference type="ARBA" id="ARBA00024667"/>
    </source>
</evidence>
<evidence type="ECO:0000313" key="8">
    <source>
        <dbReference type="Proteomes" id="UP000318571"/>
    </source>
</evidence>
<comment type="subunit">
    <text evidence="2 5">Heterohexamer of two PFD-alpha type and four PFD-beta type subunits.</text>
</comment>
<dbReference type="AlphaFoldDB" id="A0A553NQ49"/>
<dbReference type="Proteomes" id="UP000318571">
    <property type="component" value="Chromosome 4"/>
</dbReference>
<name>A0A553NQ49_TIGCA</name>
<dbReference type="PANTHER" id="PTHR21100">
    <property type="entry name" value="PREFOLDIN SUBUNIT 4"/>
    <property type="match status" value="1"/>
</dbReference>
<dbReference type="PANTHER" id="PTHR21100:SF9">
    <property type="entry name" value="PREFOLDIN SUBUNIT 4"/>
    <property type="match status" value="1"/>
</dbReference>
<gene>
    <name evidence="7" type="ORF">TCAL_03478</name>
</gene>
<accession>A0A553NQ49</accession>
<dbReference type="Pfam" id="PF01920">
    <property type="entry name" value="Prefoldin_2"/>
    <property type="match status" value="1"/>
</dbReference>
<keyword evidence="8" id="KW-1185">Reference proteome</keyword>
<dbReference type="GO" id="GO:0005737">
    <property type="term" value="C:cytoplasm"/>
    <property type="evidence" value="ECO:0007669"/>
    <property type="project" value="TreeGrafter"/>
</dbReference>
<keyword evidence="6" id="KW-0175">Coiled coil</keyword>
<dbReference type="OMA" id="KFGRAIN"/>
<dbReference type="STRING" id="6832.A0A553NQ49"/>
<evidence type="ECO:0000256" key="1">
    <source>
        <dbReference type="ARBA" id="ARBA00008045"/>
    </source>
</evidence>
<comment type="function">
    <text evidence="4 5">Binds specifically to cytosolic chaperonin (c-CPN) and transfers target proteins to it. Binds to nascent polypeptide chain and promotes folding in an environment in which there are many competing pathways for nonnative proteins.</text>
</comment>
<evidence type="ECO:0000256" key="3">
    <source>
        <dbReference type="ARBA" id="ARBA00023186"/>
    </source>
</evidence>
<protein>
    <recommendedName>
        <fullName evidence="5">Prefoldin subunit 4</fullName>
    </recommendedName>
</protein>
<reference evidence="7 8" key="1">
    <citation type="journal article" date="2018" name="Nat. Ecol. Evol.">
        <title>Genomic signatures of mitonuclear coevolution across populations of Tigriopus californicus.</title>
        <authorList>
            <person name="Barreto F.S."/>
            <person name="Watson E.T."/>
            <person name="Lima T.G."/>
            <person name="Willett C.S."/>
            <person name="Edmands S."/>
            <person name="Li W."/>
            <person name="Burton R.S."/>
        </authorList>
    </citation>
    <scope>NUCLEOTIDE SEQUENCE [LARGE SCALE GENOMIC DNA]</scope>
    <source>
        <strain evidence="7 8">San Diego</strain>
    </source>
</reference>
<sequence length="132" mass="15137">MSTTPKTDKEVHIELADQQKINRFARLNNRLEECKEDLKSRENEVQTLDDASTDLMMLEDDDELVPYQVGEVFVSMKQDEVQTQIEARKAEVEVEVGKIKEKMDGLKGEMSDLKTHLYAKFGSAINLEADEE</sequence>
<dbReference type="OrthoDB" id="10250441at2759"/>
<dbReference type="EMBL" id="VCGU01000011">
    <property type="protein sequence ID" value="TRY67540.1"/>
    <property type="molecule type" value="Genomic_DNA"/>
</dbReference>
<dbReference type="FunFam" id="1.10.287.370:FF:000005">
    <property type="entry name" value="Prefoldin subunit 4"/>
    <property type="match status" value="1"/>
</dbReference>
<dbReference type="CDD" id="cd23165">
    <property type="entry name" value="Prefoldin_4"/>
    <property type="match status" value="1"/>
</dbReference>
<evidence type="ECO:0000256" key="2">
    <source>
        <dbReference type="ARBA" id="ARBA00011695"/>
    </source>
</evidence>
<feature type="coiled-coil region" evidence="6">
    <location>
        <begin position="21"/>
        <end position="51"/>
    </location>
</feature>
<dbReference type="InterPro" id="IPR016661">
    <property type="entry name" value="PFDN4"/>
</dbReference>
<organism evidence="7 8">
    <name type="scientific">Tigriopus californicus</name>
    <name type="common">Marine copepod</name>
    <dbReference type="NCBI Taxonomy" id="6832"/>
    <lineage>
        <taxon>Eukaryota</taxon>
        <taxon>Metazoa</taxon>
        <taxon>Ecdysozoa</taxon>
        <taxon>Arthropoda</taxon>
        <taxon>Crustacea</taxon>
        <taxon>Multicrustacea</taxon>
        <taxon>Hexanauplia</taxon>
        <taxon>Copepoda</taxon>
        <taxon>Harpacticoida</taxon>
        <taxon>Harpacticidae</taxon>
        <taxon>Tigriopus</taxon>
    </lineage>
</organism>
<dbReference type="GO" id="GO:0006457">
    <property type="term" value="P:protein folding"/>
    <property type="evidence" value="ECO:0007669"/>
    <property type="project" value="UniProtKB-UniRule"/>
</dbReference>